<evidence type="ECO:0000256" key="3">
    <source>
        <dbReference type="ARBA" id="ARBA00022475"/>
    </source>
</evidence>
<keyword evidence="4 7" id="KW-0812">Transmembrane</keyword>
<dbReference type="AlphaFoldDB" id="A0A7I9YTY9"/>
<dbReference type="GO" id="GO:0035556">
    <property type="term" value="P:intracellular signal transduction"/>
    <property type="evidence" value="ECO:0007669"/>
    <property type="project" value="InterPro"/>
</dbReference>
<dbReference type="Gene3D" id="6.10.340.10">
    <property type="match status" value="1"/>
</dbReference>
<evidence type="ECO:0000313" key="10">
    <source>
        <dbReference type="EMBL" id="GFG92037.1"/>
    </source>
</evidence>
<dbReference type="Pfam" id="PF00211">
    <property type="entry name" value="Guanylate_cyc"/>
    <property type="match status" value="1"/>
</dbReference>
<keyword evidence="6 7" id="KW-0472">Membrane</keyword>
<dbReference type="InterPro" id="IPR029787">
    <property type="entry name" value="Nucleotide_cyclase"/>
</dbReference>
<protein>
    <recommendedName>
        <fullName evidence="12">Adenylate cyclase</fullName>
    </recommendedName>
</protein>
<feature type="transmembrane region" description="Helical" evidence="7">
    <location>
        <begin position="259"/>
        <end position="284"/>
    </location>
</feature>
<dbReference type="SMART" id="SM00304">
    <property type="entry name" value="HAMP"/>
    <property type="match status" value="1"/>
</dbReference>
<sequence>MPTKGSPGKTSRTTAQRVGRVLERVTHQSGRPDTPAYGSWLLGRVNESQHRRRVRIQVILTTLIVVANLIGIGVAILLVTVAIPEPSVFEDAPLWISTVAVPIYIVLAVAFGAYWITRQTVLSLRWAIEERKPDRNDSRNTFLAPWRVAVVDLILWGVGAVLTTTLFGMVNHLFIPRFLLSVSFCGLLVATGSYLLAEFALRPVAAQALEAGPPPRRLAPGIMGRTMMVWLMGSGVPVVGIALLAFFEIVLRNLTQTQFAVGVLIISTVTLIFGFILMLILAWLTATPVRVVRAALKRVEQGDLRGDLVAFDGTELGELQRGFNAMVDGLRERERLRDLFGRHVGREVALAAEKEKPKLGGEERHVAVVFIDIEGSTKMVTKRPPAEVVEVLNRFFAVVVEEVDRQRGLVNKFEGDASLAIFGAPNSLENPEDHALAAARAIAKRLVEEVPECPAGIGVAAGEVVAGNVGSKERFEYTVIGEPVNEAARLCELAKSKPGKLLASEQVVEGASESERAHWSLGRYVKLRGYDQRIRTASPVEPAKPAK</sequence>
<dbReference type="CDD" id="cd07302">
    <property type="entry name" value="CHD"/>
    <property type="match status" value="1"/>
</dbReference>
<dbReference type="SMART" id="SM00044">
    <property type="entry name" value="CYCc"/>
    <property type="match status" value="1"/>
</dbReference>
<keyword evidence="3" id="KW-1003">Cell membrane</keyword>
<dbReference type="PANTHER" id="PTHR43081:SF17">
    <property type="entry name" value="BLL5647 PROTEIN"/>
    <property type="match status" value="1"/>
</dbReference>
<comment type="subcellular location">
    <subcellularLocation>
        <location evidence="1">Cell membrane</location>
        <topology evidence="1">Multi-pass membrane protein</topology>
    </subcellularLocation>
</comment>
<dbReference type="EMBL" id="BLKZ01000001">
    <property type="protein sequence ID" value="GFG92037.1"/>
    <property type="molecule type" value="Genomic_DNA"/>
</dbReference>
<dbReference type="SUPFAM" id="SSF55073">
    <property type="entry name" value="Nucleotide cyclase"/>
    <property type="match status" value="1"/>
</dbReference>
<dbReference type="GO" id="GO:0004016">
    <property type="term" value="F:adenylate cyclase activity"/>
    <property type="evidence" value="ECO:0007669"/>
    <property type="project" value="UniProtKB-ARBA"/>
</dbReference>
<dbReference type="FunFam" id="3.30.70.1230:FF:000016">
    <property type="entry name" value="Adenylate/guanylate cyclase domain-containing protein"/>
    <property type="match status" value="1"/>
</dbReference>
<dbReference type="InterPro" id="IPR001054">
    <property type="entry name" value="A/G_cyclase"/>
</dbReference>
<evidence type="ECO:0008006" key="12">
    <source>
        <dbReference type="Google" id="ProtNLM"/>
    </source>
</evidence>
<feature type="domain" description="Guanylate cyclase" evidence="8">
    <location>
        <begin position="367"/>
        <end position="491"/>
    </location>
</feature>
<feature type="transmembrane region" description="Helical" evidence="7">
    <location>
        <begin position="227"/>
        <end position="247"/>
    </location>
</feature>
<dbReference type="InterPro" id="IPR003660">
    <property type="entry name" value="HAMP_dom"/>
</dbReference>
<dbReference type="SUPFAM" id="SSF158472">
    <property type="entry name" value="HAMP domain-like"/>
    <property type="match status" value="1"/>
</dbReference>
<feature type="transmembrane region" description="Helical" evidence="7">
    <location>
        <begin position="148"/>
        <end position="168"/>
    </location>
</feature>
<organism evidence="10 11">
    <name type="scientific">Mycobacterium bourgelatii</name>
    <dbReference type="NCBI Taxonomy" id="1273442"/>
    <lineage>
        <taxon>Bacteria</taxon>
        <taxon>Bacillati</taxon>
        <taxon>Actinomycetota</taxon>
        <taxon>Actinomycetes</taxon>
        <taxon>Mycobacteriales</taxon>
        <taxon>Mycobacteriaceae</taxon>
        <taxon>Mycobacterium</taxon>
    </lineage>
</organism>
<dbReference type="GO" id="GO:0006171">
    <property type="term" value="P:cAMP biosynthetic process"/>
    <property type="evidence" value="ECO:0007669"/>
    <property type="project" value="TreeGrafter"/>
</dbReference>
<comment type="caution">
    <text evidence="10">The sequence shown here is derived from an EMBL/GenBank/DDBJ whole genome shotgun (WGS) entry which is preliminary data.</text>
</comment>
<feature type="domain" description="HAMP" evidence="9">
    <location>
        <begin position="283"/>
        <end position="335"/>
    </location>
</feature>
<dbReference type="RefSeq" id="WP_163716012.1">
    <property type="nucleotide sequence ID" value="NZ_BLKZ01000001.1"/>
</dbReference>
<evidence type="ECO:0000313" key="11">
    <source>
        <dbReference type="Proteomes" id="UP000465360"/>
    </source>
</evidence>
<proteinExistence type="inferred from homology"/>
<feature type="transmembrane region" description="Helical" evidence="7">
    <location>
        <begin position="174"/>
        <end position="197"/>
    </location>
</feature>
<keyword evidence="5 7" id="KW-1133">Transmembrane helix</keyword>
<evidence type="ECO:0000256" key="7">
    <source>
        <dbReference type="SAM" id="Phobius"/>
    </source>
</evidence>
<accession>A0A7I9YTY9</accession>
<dbReference type="Pfam" id="PF00672">
    <property type="entry name" value="HAMP"/>
    <property type="match status" value="1"/>
</dbReference>
<dbReference type="InterPro" id="IPR050697">
    <property type="entry name" value="Adenylyl/Guanylyl_Cyclase_3/4"/>
</dbReference>
<evidence type="ECO:0000256" key="4">
    <source>
        <dbReference type="ARBA" id="ARBA00022692"/>
    </source>
</evidence>
<comment type="similarity">
    <text evidence="2">Belongs to the adenylyl cyclase class-3 family.</text>
</comment>
<feature type="transmembrane region" description="Helical" evidence="7">
    <location>
        <begin position="95"/>
        <end position="116"/>
    </location>
</feature>
<evidence type="ECO:0000256" key="6">
    <source>
        <dbReference type="ARBA" id="ARBA00023136"/>
    </source>
</evidence>
<dbReference type="PROSITE" id="PS50885">
    <property type="entry name" value="HAMP"/>
    <property type="match status" value="1"/>
</dbReference>
<dbReference type="Proteomes" id="UP000465360">
    <property type="component" value="Unassembled WGS sequence"/>
</dbReference>
<dbReference type="PANTHER" id="PTHR43081">
    <property type="entry name" value="ADENYLATE CYCLASE, TERMINAL-DIFFERENTIATION SPECIFIC-RELATED"/>
    <property type="match status" value="1"/>
</dbReference>
<evidence type="ECO:0000256" key="5">
    <source>
        <dbReference type="ARBA" id="ARBA00022989"/>
    </source>
</evidence>
<gene>
    <name evidence="10" type="ORF">MBOU_40790</name>
</gene>
<evidence type="ECO:0000259" key="9">
    <source>
        <dbReference type="PROSITE" id="PS50885"/>
    </source>
</evidence>
<dbReference type="Gene3D" id="3.30.70.1230">
    <property type="entry name" value="Nucleotide cyclase"/>
    <property type="match status" value="1"/>
</dbReference>
<dbReference type="CDD" id="cd06225">
    <property type="entry name" value="HAMP"/>
    <property type="match status" value="1"/>
</dbReference>
<dbReference type="GO" id="GO:0005886">
    <property type="term" value="C:plasma membrane"/>
    <property type="evidence" value="ECO:0007669"/>
    <property type="project" value="UniProtKB-SubCell"/>
</dbReference>
<keyword evidence="11" id="KW-1185">Reference proteome</keyword>
<evidence type="ECO:0000256" key="2">
    <source>
        <dbReference type="ARBA" id="ARBA00005381"/>
    </source>
</evidence>
<evidence type="ECO:0000259" key="8">
    <source>
        <dbReference type="PROSITE" id="PS50125"/>
    </source>
</evidence>
<reference evidence="10 11" key="1">
    <citation type="journal article" date="2019" name="Emerg. Microbes Infect.">
        <title>Comprehensive subspecies identification of 175 nontuberculous mycobacteria species based on 7547 genomic profiles.</title>
        <authorList>
            <person name="Matsumoto Y."/>
            <person name="Kinjo T."/>
            <person name="Motooka D."/>
            <person name="Nabeya D."/>
            <person name="Jung N."/>
            <person name="Uechi K."/>
            <person name="Horii T."/>
            <person name="Iida T."/>
            <person name="Fujita J."/>
            <person name="Nakamura S."/>
        </authorList>
    </citation>
    <scope>NUCLEOTIDE SEQUENCE [LARGE SCALE GENOMIC DNA]</scope>
    <source>
        <strain evidence="10 11">JCM 30725</strain>
    </source>
</reference>
<evidence type="ECO:0000256" key="1">
    <source>
        <dbReference type="ARBA" id="ARBA00004651"/>
    </source>
</evidence>
<name>A0A7I9YTY9_MYCBU</name>
<feature type="transmembrane region" description="Helical" evidence="7">
    <location>
        <begin position="58"/>
        <end position="83"/>
    </location>
</feature>
<dbReference type="PROSITE" id="PS50125">
    <property type="entry name" value="GUANYLATE_CYCLASE_2"/>
    <property type="match status" value="1"/>
</dbReference>